<dbReference type="EMBL" id="GGFJ01014585">
    <property type="protein sequence ID" value="MBW63726.1"/>
    <property type="molecule type" value="Transcribed_RNA"/>
</dbReference>
<keyword evidence="1" id="KW-0732">Signal</keyword>
<dbReference type="AlphaFoldDB" id="A0A2M4CEE7"/>
<sequence length="69" mass="7999">MLTALHVLFQSTFSCFVWGGILELKIEQTECARCLASAERLDIGIDRRLGPLHHTLDDWYMDDRCSFRP</sequence>
<accession>A0A2M4CEE7</accession>
<feature type="chain" id="PRO_5014844055" evidence="1">
    <location>
        <begin position="20"/>
        <end position="69"/>
    </location>
</feature>
<feature type="signal peptide" evidence="1">
    <location>
        <begin position="1"/>
        <end position="19"/>
    </location>
</feature>
<proteinExistence type="predicted"/>
<name>A0A2M4CEE7_9DIPT</name>
<evidence type="ECO:0000256" key="1">
    <source>
        <dbReference type="SAM" id="SignalP"/>
    </source>
</evidence>
<protein>
    <submittedName>
        <fullName evidence="2">Putative secreted protein</fullName>
    </submittedName>
</protein>
<reference evidence="2" key="1">
    <citation type="submission" date="2018-01" db="EMBL/GenBank/DDBJ databases">
        <title>An insight into the sialome of Amazonian anophelines.</title>
        <authorList>
            <person name="Ribeiro J.M."/>
            <person name="Scarpassa V."/>
            <person name="Calvo E."/>
        </authorList>
    </citation>
    <scope>NUCLEOTIDE SEQUENCE</scope>
    <source>
        <tissue evidence="2">Salivary glands</tissue>
    </source>
</reference>
<organism evidence="2">
    <name type="scientific">Anopheles marajoara</name>
    <dbReference type="NCBI Taxonomy" id="58244"/>
    <lineage>
        <taxon>Eukaryota</taxon>
        <taxon>Metazoa</taxon>
        <taxon>Ecdysozoa</taxon>
        <taxon>Arthropoda</taxon>
        <taxon>Hexapoda</taxon>
        <taxon>Insecta</taxon>
        <taxon>Pterygota</taxon>
        <taxon>Neoptera</taxon>
        <taxon>Endopterygota</taxon>
        <taxon>Diptera</taxon>
        <taxon>Nematocera</taxon>
        <taxon>Culicoidea</taxon>
        <taxon>Culicidae</taxon>
        <taxon>Anophelinae</taxon>
        <taxon>Anopheles</taxon>
    </lineage>
</organism>
<evidence type="ECO:0000313" key="2">
    <source>
        <dbReference type="EMBL" id="MBW63726.1"/>
    </source>
</evidence>